<feature type="chain" id="PRO_5040871804" evidence="5">
    <location>
        <begin position="28"/>
        <end position="377"/>
    </location>
</feature>
<keyword evidence="5" id="KW-0732">Signal</keyword>
<dbReference type="SUPFAM" id="SSF53474">
    <property type="entry name" value="alpha/beta-Hydrolases"/>
    <property type="match status" value="1"/>
</dbReference>
<evidence type="ECO:0000256" key="3">
    <source>
        <dbReference type="ARBA" id="ARBA00023098"/>
    </source>
</evidence>
<protein>
    <submittedName>
        <fullName evidence="6">Lipase</fullName>
    </submittedName>
</protein>
<proteinExistence type="predicted"/>
<evidence type="ECO:0000256" key="4">
    <source>
        <dbReference type="SAM" id="MobiDB-lite"/>
    </source>
</evidence>
<evidence type="ECO:0000313" key="6">
    <source>
        <dbReference type="EMBL" id="GLK11443.1"/>
    </source>
</evidence>
<feature type="signal peptide" evidence="5">
    <location>
        <begin position="1"/>
        <end position="27"/>
    </location>
</feature>
<accession>A0A9W6MF30</accession>
<dbReference type="Pfam" id="PF03403">
    <property type="entry name" value="PAF-AH_p_II"/>
    <property type="match status" value="2"/>
</dbReference>
<sequence>MRTLLTKGAIVTVAAVLSIAATGAAPAVSSSGDVPALPKPTGPHVVGMTVLHLVDDTRPDPWVAKVGKRELMVSLWYPAKAPTGRRALYMTPVESELLLKGQQITGVPLDMLSRTRTNAFVDAEPHGRGLPLVVLSPGFTMPRGWLTSLSEELASKGYVVAAVDHTYESYGTSLPGGRTATCAACDSARSPGFGAKATKGRAADVSFVLDRLTGSSPAWKSAKVIDPARIGMVGYSMGGSSAQWTMLNDSRVRAGVNMDGPFFVPIPKKFSRPFLMMGAEKVREPGGQDTSWDRDWRRMTGWKRWLTLAGSDHGSFTDFPMLTEQDTPASAGALPGARGVEIIRKYTSAFLDQHLRQRRQPLLDGPSPRYPEAVFHH</sequence>
<keyword evidence="7" id="KW-1185">Reference proteome</keyword>
<evidence type="ECO:0000256" key="1">
    <source>
        <dbReference type="ARBA" id="ARBA00022801"/>
    </source>
</evidence>
<dbReference type="InterPro" id="IPR029058">
    <property type="entry name" value="AB_hydrolase_fold"/>
</dbReference>
<keyword evidence="1" id="KW-0378">Hydrolase</keyword>
<comment type="caution">
    <text evidence="6">The sequence shown here is derived from an EMBL/GenBank/DDBJ whole genome shotgun (WGS) entry which is preliminary data.</text>
</comment>
<dbReference type="EMBL" id="BSEV01000011">
    <property type="protein sequence ID" value="GLK11443.1"/>
    <property type="molecule type" value="Genomic_DNA"/>
</dbReference>
<feature type="region of interest" description="Disordered" evidence="4">
    <location>
        <begin position="357"/>
        <end position="377"/>
    </location>
</feature>
<dbReference type="PANTHER" id="PTHR10272">
    <property type="entry name" value="PLATELET-ACTIVATING FACTOR ACETYLHYDROLASE"/>
    <property type="match status" value="1"/>
</dbReference>
<reference evidence="6" key="1">
    <citation type="journal article" date="2014" name="Int. J. Syst. Evol. Microbiol.">
        <title>Complete genome sequence of Corynebacterium casei LMG S-19264T (=DSM 44701T), isolated from a smear-ripened cheese.</title>
        <authorList>
            <consortium name="US DOE Joint Genome Institute (JGI-PGF)"/>
            <person name="Walter F."/>
            <person name="Albersmeier A."/>
            <person name="Kalinowski J."/>
            <person name="Ruckert C."/>
        </authorList>
    </citation>
    <scope>NUCLEOTIDE SEQUENCE</scope>
    <source>
        <strain evidence="6">VKM Ac-2007</strain>
    </source>
</reference>
<evidence type="ECO:0000313" key="7">
    <source>
        <dbReference type="Proteomes" id="UP001143474"/>
    </source>
</evidence>
<evidence type="ECO:0000256" key="5">
    <source>
        <dbReference type="SAM" id="SignalP"/>
    </source>
</evidence>
<dbReference type="PANTHER" id="PTHR10272:SF0">
    <property type="entry name" value="PLATELET-ACTIVATING FACTOR ACETYLHYDROLASE"/>
    <property type="match status" value="1"/>
</dbReference>
<keyword evidence="2" id="KW-0442">Lipid degradation</keyword>
<keyword evidence="3" id="KW-0443">Lipid metabolism</keyword>
<name>A0A9W6MF30_9ACTN</name>
<dbReference type="RefSeq" id="WP_271219826.1">
    <property type="nucleotide sequence ID" value="NZ_BAAAVD010000049.1"/>
</dbReference>
<dbReference type="Proteomes" id="UP001143474">
    <property type="component" value="Unassembled WGS sequence"/>
</dbReference>
<dbReference type="GO" id="GO:0016042">
    <property type="term" value="P:lipid catabolic process"/>
    <property type="evidence" value="ECO:0007669"/>
    <property type="project" value="UniProtKB-KW"/>
</dbReference>
<evidence type="ECO:0000256" key="2">
    <source>
        <dbReference type="ARBA" id="ARBA00022963"/>
    </source>
</evidence>
<dbReference type="AlphaFoldDB" id="A0A9W6MF30"/>
<organism evidence="6 7">
    <name type="scientific">Streptosporangium carneum</name>
    <dbReference type="NCBI Taxonomy" id="47481"/>
    <lineage>
        <taxon>Bacteria</taxon>
        <taxon>Bacillati</taxon>
        <taxon>Actinomycetota</taxon>
        <taxon>Actinomycetes</taxon>
        <taxon>Streptosporangiales</taxon>
        <taxon>Streptosporangiaceae</taxon>
        <taxon>Streptosporangium</taxon>
    </lineage>
</organism>
<reference evidence="6" key="2">
    <citation type="submission" date="2023-01" db="EMBL/GenBank/DDBJ databases">
        <authorList>
            <person name="Sun Q."/>
            <person name="Evtushenko L."/>
        </authorList>
    </citation>
    <scope>NUCLEOTIDE SEQUENCE</scope>
    <source>
        <strain evidence="6">VKM Ac-2007</strain>
    </source>
</reference>
<gene>
    <name evidence="6" type="ORF">GCM10017600_48500</name>
</gene>
<dbReference type="GO" id="GO:0003847">
    <property type="term" value="F:1-alkyl-2-acetylglycerophosphocholine esterase activity"/>
    <property type="evidence" value="ECO:0007669"/>
    <property type="project" value="TreeGrafter"/>
</dbReference>
<dbReference type="Gene3D" id="3.40.50.1820">
    <property type="entry name" value="alpha/beta hydrolase"/>
    <property type="match status" value="1"/>
</dbReference>